<organism evidence="7 8">
    <name type="scientific">Bradyrhizobium frederickii</name>
    <dbReference type="NCBI Taxonomy" id="2560054"/>
    <lineage>
        <taxon>Bacteria</taxon>
        <taxon>Pseudomonadati</taxon>
        <taxon>Pseudomonadota</taxon>
        <taxon>Alphaproteobacteria</taxon>
        <taxon>Hyphomicrobiales</taxon>
        <taxon>Nitrobacteraceae</taxon>
        <taxon>Bradyrhizobium</taxon>
    </lineage>
</organism>
<dbReference type="PANTHER" id="PTHR36837">
    <property type="entry name" value="POLY(3-HYDROXYALKANOATE) POLYMERASE SUBUNIT PHAC"/>
    <property type="match status" value="1"/>
</dbReference>
<keyword evidence="3" id="KW-0808">Transferase</keyword>
<evidence type="ECO:0000259" key="6">
    <source>
        <dbReference type="Pfam" id="PF07167"/>
    </source>
</evidence>
<reference evidence="7 8" key="1">
    <citation type="submission" date="2019-03" db="EMBL/GenBank/DDBJ databases">
        <title>Bradyrhizobium strains diversity.</title>
        <authorList>
            <person name="Urquiaga M.C.O."/>
            <person name="Hungria M."/>
            <person name="Delamuta J.R.M."/>
            <person name="Klepa M.S."/>
        </authorList>
    </citation>
    <scope>NUCLEOTIDE SEQUENCE [LARGE SCALE GENOMIC DNA]</scope>
    <source>
        <strain evidence="7 8">CNPSo 3426</strain>
    </source>
</reference>
<evidence type="ECO:0000313" key="8">
    <source>
        <dbReference type="Proteomes" id="UP000297700"/>
    </source>
</evidence>
<gene>
    <name evidence="7" type="primary">phaC</name>
    <name evidence="7" type="ORF">E4K64_33950</name>
</gene>
<dbReference type="EMBL" id="SPQS01000029">
    <property type="protein sequence ID" value="TFV69260.1"/>
    <property type="molecule type" value="Genomic_DNA"/>
</dbReference>
<proteinExistence type="predicted"/>
<evidence type="ECO:0000256" key="3">
    <source>
        <dbReference type="ARBA" id="ARBA00022679"/>
    </source>
</evidence>
<keyword evidence="2" id="KW-0963">Cytoplasm</keyword>
<feature type="domain" description="Poly-beta-hydroxybutyrate polymerase N-terminal" evidence="6">
    <location>
        <begin position="110"/>
        <end position="282"/>
    </location>
</feature>
<protein>
    <submittedName>
        <fullName evidence="7">Class I poly(R)-hydroxyalkanoic acid synthase</fullName>
    </submittedName>
</protein>
<comment type="caution">
    <text evidence="7">The sequence shown here is derived from an EMBL/GenBank/DDBJ whole genome shotgun (WGS) entry which is preliminary data.</text>
</comment>
<dbReference type="NCBIfam" id="TIGR01838">
    <property type="entry name" value="PHA_synth_I"/>
    <property type="match status" value="1"/>
</dbReference>
<dbReference type="InterPro" id="IPR010963">
    <property type="entry name" value="PHA_synth_I"/>
</dbReference>
<dbReference type="InterPro" id="IPR000073">
    <property type="entry name" value="AB_hydrolase_1"/>
</dbReference>
<evidence type="ECO:0000259" key="5">
    <source>
        <dbReference type="Pfam" id="PF00561"/>
    </source>
</evidence>
<dbReference type="AlphaFoldDB" id="A0A4Y9NMZ4"/>
<evidence type="ECO:0000313" key="7">
    <source>
        <dbReference type="EMBL" id="TFV69260.1"/>
    </source>
</evidence>
<dbReference type="Pfam" id="PF07167">
    <property type="entry name" value="PhaC_N"/>
    <property type="match status" value="1"/>
</dbReference>
<dbReference type="Proteomes" id="UP000297700">
    <property type="component" value="Unassembled WGS sequence"/>
</dbReference>
<evidence type="ECO:0000256" key="2">
    <source>
        <dbReference type="ARBA" id="ARBA00022490"/>
    </source>
</evidence>
<dbReference type="InterPro" id="IPR010941">
    <property type="entry name" value="PhaC_N"/>
</dbReference>
<feature type="domain" description="AB hydrolase-1" evidence="5">
    <location>
        <begin position="323"/>
        <end position="525"/>
    </location>
</feature>
<dbReference type="InterPro" id="IPR029058">
    <property type="entry name" value="AB_hydrolase_fold"/>
</dbReference>
<dbReference type="GO" id="GO:0042619">
    <property type="term" value="P:poly-hydroxybutyrate biosynthetic process"/>
    <property type="evidence" value="ECO:0007669"/>
    <property type="project" value="InterPro"/>
</dbReference>
<dbReference type="GO" id="GO:0005737">
    <property type="term" value="C:cytoplasm"/>
    <property type="evidence" value="ECO:0007669"/>
    <property type="project" value="UniProtKB-SubCell"/>
</dbReference>
<dbReference type="Gene3D" id="3.40.50.1820">
    <property type="entry name" value="alpha/beta hydrolase"/>
    <property type="match status" value="1"/>
</dbReference>
<dbReference type="Pfam" id="PF00561">
    <property type="entry name" value="Abhydrolase_1"/>
    <property type="match status" value="1"/>
</dbReference>
<dbReference type="PANTHER" id="PTHR36837:SF5">
    <property type="entry name" value="POLY-3-HYDROXYBUTYRATE SYNTHASE"/>
    <property type="match status" value="1"/>
</dbReference>
<comment type="subcellular location">
    <subcellularLocation>
        <location evidence="1">Cytoplasm</location>
    </subcellularLocation>
</comment>
<accession>A0A4Y9NMZ4</accession>
<keyword evidence="4" id="KW-0012">Acyltransferase</keyword>
<dbReference type="GO" id="GO:0016746">
    <property type="term" value="F:acyltransferase activity"/>
    <property type="evidence" value="ECO:0007669"/>
    <property type="project" value="UniProtKB-KW"/>
</dbReference>
<dbReference type="SUPFAM" id="SSF53474">
    <property type="entry name" value="alpha/beta-Hydrolases"/>
    <property type="match status" value="1"/>
</dbReference>
<evidence type="ECO:0000256" key="1">
    <source>
        <dbReference type="ARBA" id="ARBA00004496"/>
    </source>
</evidence>
<name>A0A4Y9NMZ4_9BRAD</name>
<sequence>MATTDTPKPETKFDPEAFAMNVARAMESGGKALAAYLKPRESGEVQDRPPAELTEVVKTFTSVAEYWLSDSSRSSDLQTKLAKDYLDLWGSAVRRMAGQDAPPAIAPSPRDKRFADPEWKSNQFFDFVMQLYLLTTKWAQELVRDAEGLDPPTRRKAEFYVQQVINALSPSNFVLTNPEVLRETVASSGENLARGLKMLAEDIAAGKGMLKIRQSDPDNLVVGVNMATTPGKVIYQNEIMQLIQYSPTTETVLRTPLLIVPPWINKFYILDLKPEKSYIKWCVDQGITVFVISWVNPDKRLGNKSWEDYMKQGPLTAMDVIEKVTGEMKVHTAGYCVGGTMLATTLAWLAEKRRQRVSSATFFAAQVDFTHAGDLLVFVDEDQISSLEQDMKAAGVLEGSKMAMAFNMLRSNDLIWSYVVSNYLKGQQPSAFDLLHWNSDATRMTASNHSYYLRNCYLENRLSTGTMVLDNALLDLSKVKVPVYNLATREDHIAPAESVLYGSQFFGGPVKYVLSGSGHIAGVVNPPASNKYQYWTNDNIKDVNVAEWMKGAVEHKGSWWPDWRQWLGELDPEQVPARIPGSEAFPPIEDAPGSYVRVRA</sequence>
<evidence type="ECO:0000256" key="4">
    <source>
        <dbReference type="ARBA" id="ARBA00023315"/>
    </source>
</evidence>
<dbReference type="InterPro" id="IPR051321">
    <property type="entry name" value="PHA/PHB_synthase"/>
</dbReference>